<evidence type="ECO:0000313" key="1">
    <source>
        <dbReference type="EMBL" id="EDV99177.1"/>
    </source>
</evidence>
<organism evidence="2">
    <name type="scientific">Drosophila grimshawi</name>
    <name type="common">Hawaiian fruit fly</name>
    <name type="synonym">Idiomyia grimshawi</name>
    <dbReference type="NCBI Taxonomy" id="7222"/>
    <lineage>
        <taxon>Eukaryota</taxon>
        <taxon>Metazoa</taxon>
        <taxon>Ecdysozoa</taxon>
        <taxon>Arthropoda</taxon>
        <taxon>Hexapoda</taxon>
        <taxon>Insecta</taxon>
        <taxon>Pterygota</taxon>
        <taxon>Neoptera</taxon>
        <taxon>Endopterygota</taxon>
        <taxon>Diptera</taxon>
        <taxon>Brachycera</taxon>
        <taxon>Muscomorpha</taxon>
        <taxon>Ephydroidea</taxon>
        <taxon>Drosophilidae</taxon>
        <taxon>Drosophila</taxon>
        <taxon>Hawaiian Drosophila</taxon>
    </lineage>
</organism>
<dbReference type="Proteomes" id="UP000001070">
    <property type="component" value="Unassembled WGS sequence"/>
</dbReference>
<sequence length="82" mass="9357">MSDYADLNPPEIRSYKAESQKLKLLLRKSSKQSVSHSLERVASGLGSLVSGLSLGFEFEFDFDFDFEFVFGYRRRVKACLPN</sequence>
<evidence type="ECO:0000313" key="2">
    <source>
        <dbReference type="Proteomes" id="UP000001070"/>
    </source>
</evidence>
<dbReference type="HOGENOM" id="CLU_2560673_0_0_1"/>
<reference evidence="1 2" key="1">
    <citation type="journal article" date="2007" name="Nature">
        <title>Evolution of genes and genomes on the Drosophila phylogeny.</title>
        <authorList>
            <consortium name="Drosophila 12 Genomes Consortium"/>
            <person name="Clark A.G."/>
            <person name="Eisen M.B."/>
            <person name="Smith D.R."/>
            <person name="Bergman C.M."/>
            <person name="Oliver B."/>
            <person name="Markow T.A."/>
            <person name="Kaufman T.C."/>
            <person name="Kellis M."/>
            <person name="Gelbart W."/>
            <person name="Iyer V.N."/>
            <person name="Pollard D.A."/>
            <person name="Sackton T.B."/>
            <person name="Larracuente A.M."/>
            <person name="Singh N.D."/>
            <person name="Abad J.P."/>
            <person name="Abt D.N."/>
            <person name="Adryan B."/>
            <person name="Aguade M."/>
            <person name="Akashi H."/>
            <person name="Anderson W.W."/>
            <person name="Aquadro C.F."/>
            <person name="Ardell D.H."/>
            <person name="Arguello R."/>
            <person name="Artieri C.G."/>
            <person name="Barbash D.A."/>
            <person name="Barker D."/>
            <person name="Barsanti P."/>
            <person name="Batterham P."/>
            <person name="Batzoglou S."/>
            <person name="Begun D."/>
            <person name="Bhutkar A."/>
            <person name="Blanco E."/>
            <person name="Bosak S.A."/>
            <person name="Bradley R.K."/>
            <person name="Brand A.D."/>
            <person name="Brent M.R."/>
            <person name="Brooks A.N."/>
            <person name="Brown R.H."/>
            <person name="Butlin R.K."/>
            <person name="Caggese C."/>
            <person name="Calvi B.R."/>
            <person name="Bernardo de Carvalho A."/>
            <person name="Caspi A."/>
            <person name="Castrezana S."/>
            <person name="Celniker S.E."/>
            <person name="Chang J.L."/>
            <person name="Chapple C."/>
            <person name="Chatterji S."/>
            <person name="Chinwalla A."/>
            <person name="Civetta A."/>
            <person name="Clifton S.W."/>
            <person name="Comeron J.M."/>
            <person name="Costello J.C."/>
            <person name="Coyne J.A."/>
            <person name="Daub J."/>
            <person name="David R.G."/>
            <person name="Delcher A.L."/>
            <person name="Delehaunty K."/>
            <person name="Do C.B."/>
            <person name="Ebling H."/>
            <person name="Edwards K."/>
            <person name="Eickbush T."/>
            <person name="Evans J.D."/>
            <person name="Filipski A."/>
            <person name="Findeiss S."/>
            <person name="Freyhult E."/>
            <person name="Fulton L."/>
            <person name="Fulton R."/>
            <person name="Garcia A.C."/>
            <person name="Gardiner A."/>
            <person name="Garfield D.A."/>
            <person name="Garvin B.E."/>
            <person name="Gibson G."/>
            <person name="Gilbert D."/>
            <person name="Gnerre S."/>
            <person name="Godfrey J."/>
            <person name="Good R."/>
            <person name="Gotea V."/>
            <person name="Gravely B."/>
            <person name="Greenberg A.J."/>
            <person name="Griffiths-Jones S."/>
            <person name="Gross S."/>
            <person name="Guigo R."/>
            <person name="Gustafson E.A."/>
            <person name="Haerty W."/>
            <person name="Hahn M.W."/>
            <person name="Halligan D.L."/>
            <person name="Halpern A.L."/>
            <person name="Halter G.M."/>
            <person name="Han M.V."/>
            <person name="Heger A."/>
            <person name="Hillier L."/>
            <person name="Hinrichs A.S."/>
            <person name="Holmes I."/>
            <person name="Hoskins R.A."/>
            <person name="Hubisz M.J."/>
            <person name="Hultmark D."/>
            <person name="Huntley M.A."/>
            <person name="Jaffe D.B."/>
            <person name="Jagadeeshan S."/>
            <person name="Jeck W.R."/>
            <person name="Johnson J."/>
            <person name="Jones C.D."/>
            <person name="Jordan W.C."/>
            <person name="Karpen G.H."/>
            <person name="Kataoka E."/>
            <person name="Keightley P.D."/>
            <person name="Kheradpour P."/>
            <person name="Kirkness E.F."/>
            <person name="Koerich L.B."/>
            <person name="Kristiansen K."/>
            <person name="Kudrna D."/>
            <person name="Kulathinal R.J."/>
            <person name="Kumar S."/>
            <person name="Kwok R."/>
            <person name="Lander E."/>
            <person name="Langley C.H."/>
            <person name="Lapoint R."/>
            <person name="Lazzaro B.P."/>
            <person name="Lee S.J."/>
            <person name="Levesque L."/>
            <person name="Li R."/>
            <person name="Lin C.F."/>
            <person name="Lin M.F."/>
            <person name="Lindblad-Toh K."/>
            <person name="Llopart A."/>
            <person name="Long M."/>
            <person name="Low L."/>
            <person name="Lozovsky E."/>
            <person name="Lu J."/>
            <person name="Luo M."/>
            <person name="Machado C.A."/>
            <person name="Makalowski W."/>
            <person name="Marzo M."/>
            <person name="Matsuda M."/>
            <person name="Matzkin L."/>
            <person name="McAllister B."/>
            <person name="McBride C.S."/>
            <person name="McKernan B."/>
            <person name="McKernan K."/>
            <person name="Mendez-Lago M."/>
            <person name="Minx P."/>
            <person name="Mollenhauer M.U."/>
            <person name="Montooth K."/>
            <person name="Mount S.M."/>
            <person name="Mu X."/>
            <person name="Myers E."/>
            <person name="Negre B."/>
            <person name="Newfeld S."/>
            <person name="Nielsen R."/>
            <person name="Noor M.A."/>
            <person name="O'Grady P."/>
            <person name="Pachter L."/>
            <person name="Papaceit M."/>
            <person name="Parisi M.J."/>
            <person name="Parisi M."/>
            <person name="Parts L."/>
            <person name="Pedersen J.S."/>
            <person name="Pesole G."/>
            <person name="Phillippy A.M."/>
            <person name="Ponting C.P."/>
            <person name="Pop M."/>
            <person name="Porcelli D."/>
            <person name="Powell J.R."/>
            <person name="Prohaska S."/>
            <person name="Pruitt K."/>
            <person name="Puig M."/>
            <person name="Quesneville H."/>
            <person name="Ram K.R."/>
            <person name="Rand D."/>
            <person name="Rasmussen M.D."/>
            <person name="Reed L.K."/>
            <person name="Reenan R."/>
            <person name="Reily A."/>
            <person name="Remington K.A."/>
            <person name="Rieger T.T."/>
            <person name="Ritchie M.G."/>
            <person name="Robin C."/>
            <person name="Rogers Y.H."/>
            <person name="Rohde C."/>
            <person name="Rozas J."/>
            <person name="Rubenfield M.J."/>
            <person name="Ruiz A."/>
            <person name="Russo S."/>
            <person name="Salzberg S.L."/>
            <person name="Sanchez-Gracia A."/>
            <person name="Saranga D.J."/>
            <person name="Sato H."/>
            <person name="Schaeffer S.W."/>
            <person name="Schatz M.C."/>
            <person name="Schlenke T."/>
            <person name="Schwartz R."/>
            <person name="Segarra C."/>
            <person name="Singh R.S."/>
            <person name="Sirot L."/>
            <person name="Sirota M."/>
            <person name="Sisneros N.B."/>
            <person name="Smith C.D."/>
            <person name="Smith T.F."/>
            <person name="Spieth J."/>
            <person name="Stage D.E."/>
            <person name="Stark A."/>
            <person name="Stephan W."/>
            <person name="Strausberg R.L."/>
            <person name="Strempel S."/>
            <person name="Sturgill D."/>
            <person name="Sutton G."/>
            <person name="Sutton G.G."/>
            <person name="Tao W."/>
            <person name="Teichmann S."/>
            <person name="Tobari Y.N."/>
            <person name="Tomimura Y."/>
            <person name="Tsolas J.M."/>
            <person name="Valente V.L."/>
            <person name="Venter E."/>
            <person name="Venter J.C."/>
            <person name="Vicario S."/>
            <person name="Vieira F.G."/>
            <person name="Vilella A.J."/>
            <person name="Villasante A."/>
            <person name="Walenz B."/>
            <person name="Wang J."/>
            <person name="Wasserman M."/>
            <person name="Watts T."/>
            <person name="Wilson D."/>
            <person name="Wilson R.K."/>
            <person name="Wing R.A."/>
            <person name="Wolfner M.F."/>
            <person name="Wong A."/>
            <person name="Wong G.K."/>
            <person name="Wu C.I."/>
            <person name="Wu G."/>
            <person name="Yamamoto D."/>
            <person name="Yang H.P."/>
            <person name="Yang S.P."/>
            <person name="Yorke J.A."/>
            <person name="Yoshida K."/>
            <person name="Zdobnov E."/>
            <person name="Zhang P."/>
            <person name="Zhang Y."/>
            <person name="Zimin A.V."/>
            <person name="Baldwin J."/>
            <person name="Abdouelleil A."/>
            <person name="Abdulkadir J."/>
            <person name="Abebe A."/>
            <person name="Abera B."/>
            <person name="Abreu J."/>
            <person name="Acer S.C."/>
            <person name="Aftuck L."/>
            <person name="Alexander A."/>
            <person name="An P."/>
            <person name="Anderson E."/>
            <person name="Anderson S."/>
            <person name="Arachi H."/>
            <person name="Azer M."/>
            <person name="Bachantsang P."/>
            <person name="Barry A."/>
            <person name="Bayul T."/>
            <person name="Berlin A."/>
            <person name="Bessette D."/>
            <person name="Bloom T."/>
            <person name="Blye J."/>
            <person name="Boguslavskiy L."/>
            <person name="Bonnet C."/>
            <person name="Boukhgalter B."/>
            <person name="Bourzgui I."/>
            <person name="Brown A."/>
            <person name="Cahill P."/>
            <person name="Channer S."/>
            <person name="Cheshatsang Y."/>
            <person name="Chuda L."/>
            <person name="Citroen M."/>
            <person name="Collymore A."/>
            <person name="Cooke P."/>
            <person name="Costello M."/>
            <person name="D'Aco K."/>
            <person name="Daza R."/>
            <person name="De Haan G."/>
            <person name="DeGray S."/>
            <person name="DeMaso C."/>
            <person name="Dhargay N."/>
            <person name="Dooley K."/>
            <person name="Dooley E."/>
            <person name="Doricent M."/>
            <person name="Dorje P."/>
            <person name="Dorjee K."/>
            <person name="Dupes A."/>
            <person name="Elong R."/>
            <person name="Falk J."/>
            <person name="Farina A."/>
            <person name="Faro S."/>
            <person name="Ferguson D."/>
            <person name="Fisher S."/>
            <person name="Foley C.D."/>
            <person name="Franke A."/>
            <person name="Friedrich D."/>
            <person name="Gadbois L."/>
            <person name="Gearin G."/>
            <person name="Gearin C.R."/>
            <person name="Giannoukos G."/>
            <person name="Goode T."/>
            <person name="Graham J."/>
            <person name="Grandbois E."/>
            <person name="Grewal S."/>
            <person name="Gyaltsen K."/>
            <person name="Hafez N."/>
            <person name="Hagos B."/>
            <person name="Hall J."/>
            <person name="Henson C."/>
            <person name="Hollinger A."/>
            <person name="Honan T."/>
            <person name="Huard M.D."/>
            <person name="Hughes L."/>
            <person name="Hurhula B."/>
            <person name="Husby M.E."/>
            <person name="Kamat A."/>
            <person name="Kanga B."/>
            <person name="Kashin S."/>
            <person name="Khazanovich D."/>
            <person name="Kisner P."/>
            <person name="Lance K."/>
            <person name="Lara M."/>
            <person name="Lee W."/>
            <person name="Lennon N."/>
            <person name="Letendre F."/>
            <person name="LeVine R."/>
            <person name="Lipovsky A."/>
            <person name="Liu X."/>
            <person name="Liu J."/>
            <person name="Liu S."/>
            <person name="Lokyitsang T."/>
            <person name="Lokyitsang Y."/>
            <person name="Lubonja R."/>
            <person name="Lui A."/>
            <person name="MacDonald P."/>
            <person name="Magnisalis V."/>
            <person name="Maru K."/>
            <person name="Matthews C."/>
            <person name="McCusker W."/>
            <person name="McDonough S."/>
            <person name="Mehta T."/>
            <person name="Meldrim J."/>
            <person name="Meneus L."/>
            <person name="Mihai O."/>
            <person name="Mihalev A."/>
            <person name="Mihova T."/>
            <person name="Mittelman R."/>
            <person name="Mlenga V."/>
            <person name="Montmayeur A."/>
            <person name="Mulrain L."/>
            <person name="Navidi A."/>
            <person name="Naylor J."/>
            <person name="Negash T."/>
            <person name="Nguyen T."/>
            <person name="Nguyen N."/>
            <person name="Nicol R."/>
            <person name="Norbu C."/>
            <person name="Norbu N."/>
            <person name="Novod N."/>
            <person name="O'Neill B."/>
            <person name="Osman S."/>
            <person name="Markiewicz E."/>
            <person name="Oyono O.L."/>
            <person name="Patti C."/>
            <person name="Phunkhang P."/>
            <person name="Pierre F."/>
            <person name="Priest M."/>
            <person name="Raghuraman S."/>
            <person name="Rege F."/>
            <person name="Reyes R."/>
            <person name="Rise C."/>
            <person name="Rogov P."/>
            <person name="Ross K."/>
            <person name="Ryan E."/>
            <person name="Settipalli S."/>
            <person name="Shea T."/>
            <person name="Sherpa N."/>
            <person name="Shi L."/>
            <person name="Shih D."/>
            <person name="Sparrow T."/>
            <person name="Spaulding J."/>
            <person name="Stalker J."/>
            <person name="Stange-Thomann N."/>
            <person name="Stavropoulos S."/>
            <person name="Stone C."/>
            <person name="Strader C."/>
            <person name="Tesfaye S."/>
            <person name="Thomson T."/>
            <person name="Thoulutsang Y."/>
            <person name="Thoulutsang D."/>
            <person name="Topham K."/>
            <person name="Topping I."/>
            <person name="Tsamla T."/>
            <person name="Vassiliev H."/>
            <person name="Vo A."/>
            <person name="Wangchuk T."/>
            <person name="Wangdi T."/>
            <person name="Weiand M."/>
            <person name="Wilkinson J."/>
            <person name="Wilson A."/>
            <person name="Yadav S."/>
            <person name="Young G."/>
            <person name="Yu Q."/>
            <person name="Zembek L."/>
            <person name="Zhong D."/>
            <person name="Zimmer A."/>
            <person name="Zwirko Z."/>
            <person name="Jaffe D.B."/>
            <person name="Alvarez P."/>
            <person name="Brockman W."/>
            <person name="Butler J."/>
            <person name="Chin C."/>
            <person name="Gnerre S."/>
            <person name="Grabherr M."/>
            <person name="Kleber M."/>
            <person name="Mauceli E."/>
            <person name="MacCallum I."/>
        </authorList>
    </citation>
    <scope>NUCLEOTIDE SEQUENCE [LARGE SCALE GENOMIC DNA]</scope>
    <source>
        <strain evidence="2">Tucson 15287-2541.00</strain>
    </source>
</reference>
<name>B4JQJ7_DROGR</name>
<dbReference type="AlphaFoldDB" id="B4JQJ7"/>
<gene>
    <name evidence="1" type="primary">Dgri\GH13709</name>
    <name evidence="1" type="ORF">Dgri_GH13709</name>
</gene>
<dbReference type="EMBL" id="CH916372">
    <property type="protein sequence ID" value="EDV99177.1"/>
    <property type="molecule type" value="Genomic_DNA"/>
</dbReference>
<keyword evidence="2" id="KW-1185">Reference proteome</keyword>
<protein>
    <submittedName>
        <fullName evidence="1">GH13709</fullName>
    </submittedName>
</protein>
<dbReference type="InParanoid" id="B4JQJ7"/>
<accession>B4JQJ7</accession>
<proteinExistence type="predicted"/>